<organism evidence="1">
    <name type="scientific">Streptomyces sp. R35</name>
    <dbReference type="NCBI Taxonomy" id="3238630"/>
    <lineage>
        <taxon>Bacteria</taxon>
        <taxon>Bacillati</taxon>
        <taxon>Actinomycetota</taxon>
        <taxon>Actinomycetes</taxon>
        <taxon>Kitasatosporales</taxon>
        <taxon>Streptomycetaceae</taxon>
        <taxon>Streptomyces</taxon>
    </lineage>
</organism>
<dbReference type="EMBL" id="CP163440">
    <property type="protein sequence ID" value="XDQ66049.1"/>
    <property type="molecule type" value="Genomic_DNA"/>
</dbReference>
<sequence length="266" mass="29458">MTFIDPSAGAIGATLPQLRDWSAVWDTYDPSIHGTRPMPRFYLAARHENWWGSSLPFTALLDLAKDHGIPVAWATPTETLRRLAVAGAEHADKLAVLTGDEAAIRDLCRQKLSECPDEWLSGEVAAGEKAVAAWADGHREAAACLAVTGVEQMLHNLTRTKGGRGGHNRLLMAGKKEPNPYLPRNQSVLAPLSTLYTQYYPDRNDPIPDNLSRHAVVHHLPLSHLSPGHCIIAVMLLVSIIRELQERYDDIRDDLLMQSEDWEAVL</sequence>
<gene>
    <name evidence="1" type="ORF">AB5J50_37230</name>
</gene>
<proteinExistence type="predicted"/>
<accession>A0AB39SL64</accession>
<protein>
    <submittedName>
        <fullName evidence="1">Uncharacterized protein</fullName>
    </submittedName>
</protein>
<dbReference type="AlphaFoldDB" id="A0AB39SL64"/>
<dbReference type="RefSeq" id="WP_369262970.1">
    <property type="nucleotide sequence ID" value="NZ_CP163440.1"/>
</dbReference>
<name>A0AB39SL64_9ACTN</name>
<reference evidence="1" key="1">
    <citation type="submission" date="2024-07" db="EMBL/GenBank/DDBJ databases">
        <authorList>
            <person name="Yu S.T."/>
        </authorList>
    </citation>
    <scope>NUCLEOTIDE SEQUENCE</scope>
    <source>
        <strain evidence="1">R35</strain>
    </source>
</reference>
<evidence type="ECO:0000313" key="1">
    <source>
        <dbReference type="EMBL" id="XDQ66049.1"/>
    </source>
</evidence>